<protein>
    <submittedName>
        <fullName evidence="2">Uncharacterized protein</fullName>
    </submittedName>
</protein>
<proteinExistence type="predicted"/>
<dbReference type="EMBL" id="JAHRIP010038539">
    <property type="protein sequence ID" value="MEQ2295395.1"/>
    <property type="molecule type" value="Genomic_DNA"/>
</dbReference>
<comment type="caution">
    <text evidence="2">The sequence shown here is derived from an EMBL/GenBank/DDBJ whole genome shotgun (WGS) entry which is preliminary data.</text>
</comment>
<evidence type="ECO:0000313" key="3">
    <source>
        <dbReference type="Proteomes" id="UP001469553"/>
    </source>
</evidence>
<feature type="compositionally biased region" description="Polar residues" evidence="1">
    <location>
        <begin position="1"/>
        <end position="13"/>
    </location>
</feature>
<accession>A0ABV0YP45</accession>
<name>A0ABV0YP45_9TELE</name>
<evidence type="ECO:0000256" key="1">
    <source>
        <dbReference type="SAM" id="MobiDB-lite"/>
    </source>
</evidence>
<evidence type="ECO:0000313" key="2">
    <source>
        <dbReference type="EMBL" id="MEQ2295395.1"/>
    </source>
</evidence>
<feature type="region of interest" description="Disordered" evidence="1">
    <location>
        <begin position="1"/>
        <end position="140"/>
    </location>
</feature>
<feature type="compositionally biased region" description="Polar residues" evidence="1">
    <location>
        <begin position="30"/>
        <end position="39"/>
    </location>
</feature>
<gene>
    <name evidence="2" type="ORF">AMECASPLE_013845</name>
</gene>
<keyword evidence="3" id="KW-1185">Reference proteome</keyword>
<reference evidence="2 3" key="1">
    <citation type="submission" date="2021-06" db="EMBL/GenBank/DDBJ databases">
        <authorList>
            <person name="Palmer J.M."/>
        </authorList>
    </citation>
    <scope>NUCLEOTIDE SEQUENCE [LARGE SCALE GENOMIC DNA]</scope>
    <source>
        <strain evidence="2 3">AS_MEX2019</strain>
        <tissue evidence="2">Muscle</tissue>
    </source>
</reference>
<organism evidence="2 3">
    <name type="scientific">Ameca splendens</name>
    <dbReference type="NCBI Taxonomy" id="208324"/>
    <lineage>
        <taxon>Eukaryota</taxon>
        <taxon>Metazoa</taxon>
        <taxon>Chordata</taxon>
        <taxon>Craniata</taxon>
        <taxon>Vertebrata</taxon>
        <taxon>Euteleostomi</taxon>
        <taxon>Actinopterygii</taxon>
        <taxon>Neopterygii</taxon>
        <taxon>Teleostei</taxon>
        <taxon>Neoteleostei</taxon>
        <taxon>Acanthomorphata</taxon>
        <taxon>Ovalentaria</taxon>
        <taxon>Atherinomorphae</taxon>
        <taxon>Cyprinodontiformes</taxon>
        <taxon>Goodeidae</taxon>
        <taxon>Ameca</taxon>
    </lineage>
</organism>
<dbReference type="Proteomes" id="UP001469553">
    <property type="component" value="Unassembled WGS sequence"/>
</dbReference>
<sequence>MNPRRTSAGTNATPPEKSRGEHQGNHPAATVQNPQSSDEPTGPTDSRLRPGQGRFSHGPRDLRPWGTSLPKQRPDRDQGSRPWQAPTRSEPAHTKAPSPGYQEPPIHQWAETPATGRECDREEISPTFDGGPKLIQEREQPNTQLFAENSQLALIYP</sequence>